<accession>A0A2T7BLT1</accession>
<dbReference type="AlphaFoldDB" id="A0A2T7BLT1"/>
<comment type="caution">
    <text evidence="2">The sequence shown here is derived from an EMBL/GenBank/DDBJ whole genome shotgun (WGS) entry which is preliminary data.</text>
</comment>
<dbReference type="OrthoDB" id="793529at2"/>
<evidence type="ECO:0000256" key="1">
    <source>
        <dbReference type="SAM" id="Coils"/>
    </source>
</evidence>
<sequence>MKRFAITVAIMVSCLVLVPTQQSHGQAIAEIIREAIVKVIKAVDLMIQRLQNATIQLQNAQKAIENELSKLKLKEIADWGEKQRQLFKTYYDELWHVRSIIMYYQRVKDIVNKQAQIVTEYKSAFSLFQKDKHFSAAELQHISDVYLGILNQSVKNVEELTMVVNSLTTQMSDAARLAMIGHVGQAVDNNLADLRTFTHQNKLLSLQRSKDASDMETVRQLYGLP</sequence>
<protein>
    <submittedName>
        <fullName evidence="2">Conjugal transfer protein TraI</fullName>
    </submittedName>
</protein>
<keyword evidence="3" id="KW-1185">Reference proteome</keyword>
<feature type="coiled-coil region" evidence="1">
    <location>
        <begin position="43"/>
        <end position="77"/>
    </location>
</feature>
<evidence type="ECO:0000313" key="2">
    <source>
        <dbReference type="EMBL" id="PUZ28590.1"/>
    </source>
</evidence>
<dbReference type="EMBL" id="QCYK01000001">
    <property type="protein sequence ID" value="PUZ28590.1"/>
    <property type="molecule type" value="Genomic_DNA"/>
</dbReference>
<keyword evidence="1" id="KW-0175">Coiled coil</keyword>
<proteinExistence type="predicted"/>
<gene>
    <name evidence="2" type="ORF">DCC81_03660</name>
</gene>
<reference evidence="2 3" key="1">
    <citation type="submission" date="2018-04" db="EMBL/GenBank/DDBJ databases">
        <title>Chitinophaga fuyangensis sp. nov., isolated from soil in a chemical factory.</title>
        <authorList>
            <person name="Chen K."/>
        </authorList>
    </citation>
    <scope>NUCLEOTIDE SEQUENCE [LARGE SCALE GENOMIC DNA]</scope>
    <source>
        <strain evidence="2 3">LY-1</strain>
    </source>
</reference>
<evidence type="ECO:0000313" key="3">
    <source>
        <dbReference type="Proteomes" id="UP000244450"/>
    </source>
</evidence>
<dbReference type="Proteomes" id="UP000244450">
    <property type="component" value="Unassembled WGS sequence"/>
</dbReference>
<organism evidence="2 3">
    <name type="scientific">Chitinophaga parva</name>
    <dbReference type="NCBI Taxonomy" id="2169414"/>
    <lineage>
        <taxon>Bacteria</taxon>
        <taxon>Pseudomonadati</taxon>
        <taxon>Bacteroidota</taxon>
        <taxon>Chitinophagia</taxon>
        <taxon>Chitinophagales</taxon>
        <taxon>Chitinophagaceae</taxon>
        <taxon>Chitinophaga</taxon>
    </lineage>
</organism>
<dbReference type="RefSeq" id="WP_108685229.1">
    <property type="nucleotide sequence ID" value="NZ_QCYK01000001.1"/>
</dbReference>
<name>A0A2T7BLT1_9BACT</name>